<proteinExistence type="predicted"/>
<evidence type="ECO:0000313" key="2">
    <source>
        <dbReference type="EMBL" id="KAF1954805.1"/>
    </source>
</evidence>
<dbReference type="AlphaFoldDB" id="A0A6A5TQ38"/>
<dbReference type="EMBL" id="ML976997">
    <property type="protein sequence ID" value="KAF1954805.1"/>
    <property type="molecule type" value="Genomic_DNA"/>
</dbReference>
<organism evidence="2 3">
    <name type="scientific">Byssothecium circinans</name>
    <dbReference type="NCBI Taxonomy" id="147558"/>
    <lineage>
        <taxon>Eukaryota</taxon>
        <taxon>Fungi</taxon>
        <taxon>Dikarya</taxon>
        <taxon>Ascomycota</taxon>
        <taxon>Pezizomycotina</taxon>
        <taxon>Dothideomycetes</taxon>
        <taxon>Pleosporomycetidae</taxon>
        <taxon>Pleosporales</taxon>
        <taxon>Massarineae</taxon>
        <taxon>Massarinaceae</taxon>
        <taxon>Byssothecium</taxon>
    </lineage>
</organism>
<sequence length="252" mass="27928">MSDHNILQENDLKGPTTNETREIITHTSMEYIVVIPLIPKSQNPPSSSTKPTAQPAPESKPKPEHPVFDTFEELLKIFLPKVSTAQKEQATIKKGLGDALAFRPLVQETEAESQTRPEDTEEDASTNTNSVFTAEYYTDPAERERKLKEIQNTTSGIYKKGGCSHITIRVAKEYGRHGWYDSAPTLPASPACLFKSPPRFTTRFLTMSTITSKDPNTYPATITFAQSHIDEVLTAQGNPDNEDSLQNSIASS</sequence>
<name>A0A6A5TQ38_9PLEO</name>
<reference evidence="2" key="1">
    <citation type="journal article" date="2020" name="Stud. Mycol.">
        <title>101 Dothideomycetes genomes: a test case for predicting lifestyles and emergence of pathogens.</title>
        <authorList>
            <person name="Haridas S."/>
            <person name="Albert R."/>
            <person name="Binder M."/>
            <person name="Bloem J."/>
            <person name="Labutti K."/>
            <person name="Salamov A."/>
            <person name="Andreopoulos B."/>
            <person name="Baker S."/>
            <person name="Barry K."/>
            <person name="Bills G."/>
            <person name="Bluhm B."/>
            <person name="Cannon C."/>
            <person name="Castanera R."/>
            <person name="Culley D."/>
            <person name="Daum C."/>
            <person name="Ezra D."/>
            <person name="Gonzalez J."/>
            <person name="Henrissat B."/>
            <person name="Kuo A."/>
            <person name="Liang C."/>
            <person name="Lipzen A."/>
            <person name="Lutzoni F."/>
            <person name="Magnuson J."/>
            <person name="Mondo S."/>
            <person name="Nolan M."/>
            <person name="Ohm R."/>
            <person name="Pangilinan J."/>
            <person name="Park H.-J."/>
            <person name="Ramirez L."/>
            <person name="Alfaro M."/>
            <person name="Sun H."/>
            <person name="Tritt A."/>
            <person name="Yoshinaga Y."/>
            <person name="Zwiers L.-H."/>
            <person name="Turgeon B."/>
            <person name="Goodwin S."/>
            <person name="Spatafora J."/>
            <person name="Crous P."/>
            <person name="Grigoriev I."/>
        </authorList>
    </citation>
    <scope>NUCLEOTIDE SEQUENCE</scope>
    <source>
        <strain evidence="2">CBS 675.92</strain>
    </source>
</reference>
<keyword evidence="3" id="KW-1185">Reference proteome</keyword>
<accession>A0A6A5TQ38</accession>
<gene>
    <name evidence="2" type="ORF">CC80DRAFT_506050</name>
</gene>
<evidence type="ECO:0000256" key="1">
    <source>
        <dbReference type="SAM" id="MobiDB-lite"/>
    </source>
</evidence>
<evidence type="ECO:0000313" key="3">
    <source>
        <dbReference type="Proteomes" id="UP000800035"/>
    </source>
</evidence>
<feature type="region of interest" description="Disordered" evidence="1">
    <location>
        <begin position="39"/>
        <end position="67"/>
    </location>
</feature>
<protein>
    <submittedName>
        <fullName evidence="2">Uncharacterized protein</fullName>
    </submittedName>
</protein>
<dbReference type="Proteomes" id="UP000800035">
    <property type="component" value="Unassembled WGS sequence"/>
</dbReference>
<feature type="compositionally biased region" description="Polar residues" evidence="1">
    <location>
        <begin position="40"/>
        <end position="52"/>
    </location>
</feature>